<evidence type="ECO:0000313" key="7">
    <source>
        <dbReference type="Proteomes" id="UP001597413"/>
    </source>
</evidence>
<gene>
    <name evidence="6" type="ORF">ACFSM0_06725</name>
</gene>
<dbReference type="RefSeq" id="WP_377388563.1">
    <property type="nucleotide sequence ID" value="NZ_JBHUIX010000005.1"/>
</dbReference>
<protein>
    <submittedName>
        <fullName evidence="6">ABC transporter substrate-binding protein</fullName>
    </submittedName>
</protein>
<reference evidence="7" key="1">
    <citation type="journal article" date="2019" name="Int. J. Syst. Evol. Microbiol.">
        <title>The Global Catalogue of Microorganisms (GCM) 10K type strain sequencing project: providing services to taxonomists for standard genome sequencing and annotation.</title>
        <authorList>
            <consortium name="The Broad Institute Genomics Platform"/>
            <consortium name="The Broad Institute Genome Sequencing Center for Infectious Disease"/>
            <person name="Wu L."/>
            <person name="Ma J."/>
        </authorList>
    </citation>
    <scope>NUCLEOTIDE SEQUENCE [LARGE SCALE GENOMIC DNA]</scope>
    <source>
        <strain evidence="7">CCUG 55131</strain>
    </source>
</reference>
<accession>A0ABW5A8F2</accession>
<dbReference type="InterPro" id="IPR015168">
    <property type="entry name" value="SsuA/THI5"/>
</dbReference>
<evidence type="ECO:0000256" key="1">
    <source>
        <dbReference type="ARBA" id="ARBA00004418"/>
    </source>
</evidence>
<sequence length="314" mass="32568">MTLLPRLAALGLGLFLGSAAVQAEPLTFAWSPTPQAPQIELARAAGYFAAAGLEVEIVPFASGREAFEALLGGQADLAFMAEFPAATGILTGQRFAIIADLARYSGSRIIGTATAGPLTRMEDLQGRRIGTTIGTNVHYFLDRALGQAGVSAEIVSAAPADLVPALARGDVEAIAPFPSFYAAAAATLGEAYRELRPGGYAVHYILVTTPEQAETARISAFLGALARAEADLKADPVAAQSVVSKAMGGTIRAEQVAALWRDVEIGLALDPSLTTLIRAEAEWIVDQGVIRGPVPSAETVAGYITPKALQAAAR</sequence>
<comment type="subcellular location">
    <subcellularLocation>
        <location evidence="1">Periplasm</location>
    </subcellularLocation>
</comment>
<feature type="signal peptide" evidence="4">
    <location>
        <begin position="1"/>
        <end position="23"/>
    </location>
</feature>
<dbReference type="PANTHER" id="PTHR30024:SF47">
    <property type="entry name" value="TAURINE-BINDING PERIPLASMIC PROTEIN"/>
    <property type="match status" value="1"/>
</dbReference>
<name>A0ABW5A8F2_9RHOB</name>
<comment type="caution">
    <text evidence="6">The sequence shown here is derived from an EMBL/GenBank/DDBJ whole genome shotgun (WGS) entry which is preliminary data.</text>
</comment>
<evidence type="ECO:0000259" key="5">
    <source>
        <dbReference type="Pfam" id="PF09084"/>
    </source>
</evidence>
<dbReference type="Gene3D" id="3.40.190.10">
    <property type="entry name" value="Periplasmic binding protein-like II"/>
    <property type="match status" value="2"/>
</dbReference>
<dbReference type="Pfam" id="PF09084">
    <property type="entry name" value="NMT1"/>
    <property type="match status" value="1"/>
</dbReference>
<keyword evidence="3 4" id="KW-0732">Signal</keyword>
<evidence type="ECO:0000256" key="3">
    <source>
        <dbReference type="ARBA" id="ARBA00022729"/>
    </source>
</evidence>
<keyword evidence="7" id="KW-1185">Reference proteome</keyword>
<proteinExistence type="inferred from homology"/>
<dbReference type="PANTHER" id="PTHR30024">
    <property type="entry name" value="ALIPHATIC SULFONATES-BINDING PROTEIN-RELATED"/>
    <property type="match status" value="1"/>
</dbReference>
<comment type="similarity">
    <text evidence="2">Belongs to the bacterial solute-binding protein SsuA/TauA family.</text>
</comment>
<organism evidence="6 7">
    <name type="scientific">Rhodobacter lacus</name>
    <dbReference type="NCBI Taxonomy" id="1641972"/>
    <lineage>
        <taxon>Bacteria</taxon>
        <taxon>Pseudomonadati</taxon>
        <taxon>Pseudomonadota</taxon>
        <taxon>Alphaproteobacteria</taxon>
        <taxon>Rhodobacterales</taxon>
        <taxon>Rhodobacter group</taxon>
        <taxon>Rhodobacter</taxon>
    </lineage>
</organism>
<dbReference type="SUPFAM" id="SSF53850">
    <property type="entry name" value="Periplasmic binding protein-like II"/>
    <property type="match status" value="1"/>
</dbReference>
<feature type="domain" description="SsuA/THI5-like" evidence="5">
    <location>
        <begin position="41"/>
        <end position="239"/>
    </location>
</feature>
<dbReference type="EMBL" id="JBHUIX010000005">
    <property type="protein sequence ID" value="MFD2173776.1"/>
    <property type="molecule type" value="Genomic_DNA"/>
</dbReference>
<dbReference type="Proteomes" id="UP001597413">
    <property type="component" value="Unassembled WGS sequence"/>
</dbReference>
<evidence type="ECO:0000256" key="4">
    <source>
        <dbReference type="SAM" id="SignalP"/>
    </source>
</evidence>
<evidence type="ECO:0000313" key="6">
    <source>
        <dbReference type="EMBL" id="MFD2173776.1"/>
    </source>
</evidence>
<evidence type="ECO:0000256" key="2">
    <source>
        <dbReference type="ARBA" id="ARBA00010742"/>
    </source>
</evidence>
<feature type="chain" id="PRO_5047187584" evidence="4">
    <location>
        <begin position="24"/>
        <end position="314"/>
    </location>
</feature>